<gene>
    <name evidence="2" type="ORF">PRVXT_002563</name>
</gene>
<dbReference type="RefSeq" id="WP_350343271.1">
    <property type="nucleotide sequence ID" value="NZ_CP158367.1"/>
</dbReference>
<dbReference type="PRINTS" id="PR00111">
    <property type="entry name" value="ABHYDROLASE"/>
</dbReference>
<feature type="domain" description="AB hydrolase-1" evidence="1">
    <location>
        <begin position="23"/>
        <end position="255"/>
    </location>
</feature>
<dbReference type="SUPFAM" id="SSF53474">
    <property type="entry name" value="alpha/beta-Hydrolases"/>
    <property type="match status" value="1"/>
</dbReference>
<dbReference type="Pfam" id="PF00561">
    <property type="entry name" value="Abhydrolase_1"/>
    <property type="match status" value="1"/>
</dbReference>
<dbReference type="InterPro" id="IPR000073">
    <property type="entry name" value="AB_hydrolase_1"/>
</dbReference>
<dbReference type="GO" id="GO:0016020">
    <property type="term" value="C:membrane"/>
    <property type="evidence" value="ECO:0007669"/>
    <property type="project" value="TreeGrafter"/>
</dbReference>
<evidence type="ECO:0000313" key="2">
    <source>
        <dbReference type="EMBL" id="XBX74519.1"/>
    </source>
</evidence>
<evidence type="ECO:0000259" key="1">
    <source>
        <dbReference type="Pfam" id="PF00561"/>
    </source>
</evidence>
<dbReference type="EMBL" id="CP158367">
    <property type="protein sequence ID" value="XBX74519.1"/>
    <property type="molecule type" value="Genomic_DNA"/>
</dbReference>
<dbReference type="AlphaFoldDB" id="A0AAU7VKF0"/>
<dbReference type="InterPro" id="IPR029058">
    <property type="entry name" value="AB_hydrolase_fold"/>
</dbReference>
<keyword evidence="2" id="KW-0378">Hydrolase</keyword>
<reference evidence="2" key="1">
    <citation type="journal article" date="2013" name="Extremophiles">
        <title>Proteinivorax tanatarense gen. nov., sp. nov., an anaerobic, haloalkaliphilic, proteolytic bacterium isolated from a decaying algal bloom, and proposal of Proteinivoraceae fam. nov.</title>
        <authorList>
            <person name="Kevbrin V."/>
            <person name="Boltyanskaya Y."/>
            <person name="Zhilina T."/>
            <person name="Kolganova T."/>
            <person name="Lavrentjeva E."/>
            <person name="Kuznetsov B."/>
        </authorList>
    </citation>
    <scope>NUCLEOTIDE SEQUENCE</scope>
    <source>
        <strain evidence="2">Z-910T</strain>
    </source>
</reference>
<accession>A0AAU7VKF0</accession>
<proteinExistence type="predicted"/>
<protein>
    <submittedName>
        <fullName evidence="2">Alpha/beta hydrolase</fullName>
    </submittedName>
</protein>
<dbReference type="PANTHER" id="PTHR43798:SF33">
    <property type="entry name" value="HYDROLASE, PUTATIVE (AFU_ORTHOLOGUE AFUA_2G14860)-RELATED"/>
    <property type="match status" value="1"/>
</dbReference>
<dbReference type="InterPro" id="IPR050266">
    <property type="entry name" value="AB_hydrolase_sf"/>
</dbReference>
<organism evidence="2">
    <name type="scientific">Proteinivorax tanatarense</name>
    <dbReference type="NCBI Taxonomy" id="1260629"/>
    <lineage>
        <taxon>Bacteria</taxon>
        <taxon>Bacillati</taxon>
        <taxon>Bacillota</taxon>
        <taxon>Clostridia</taxon>
        <taxon>Eubacteriales</taxon>
        <taxon>Proteinivoracaceae</taxon>
        <taxon>Proteinivorax</taxon>
    </lineage>
</organism>
<name>A0AAU7VKF0_9FIRM</name>
<dbReference type="PANTHER" id="PTHR43798">
    <property type="entry name" value="MONOACYLGLYCEROL LIPASE"/>
    <property type="match status" value="1"/>
</dbReference>
<dbReference type="GO" id="GO:0016787">
    <property type="term" value="F:hydrolase activity"/>
    <property type="evidence" value="ECO:0007669"/>
    <property type="project" value="UniProtKB-KW"/>
</dbReference>
<reference evidence="2" key="2">
    <citation type="submission" date="2024-06" db="EMBL/GenBank/DDBJ databases">
        <authorList>
            <person name="Petrova K.O."/>
            <person name="Toshchakov S.V."/>
            <person name="Boltjanskaja Y.V."/>
            <person name="Kevbrin V."/>
        </authorList>
    </citation>
    <scope>NUCLEOTIDE SEQUENCE</scope>
    <source>
        <strain evidence="2">Z-910T</strain>
    </source>
</reference>
<dbReference type="Gene3D" id="3.40.50.1820">
    <property type="entry name" value="alpha/beta hydrolase"/>
    <property type="match status" value="1"/>
</dbReference>
<sequence>MPKININGNNIYYKVKGNPESENTVIFLNGIMASVSSWFYQTTEFEKLGFKILLHDFKGQMMSDKPKGPYALAQHSRDAIELMEKLKIKKAHLVGTSYGGEVAMRMAIDYPEWVESISVINSASELDETLTLFVRGWKEAAKRKNGEKLFWTMVPTLYHNNYIVSNRKALKNKATAMSRVSDEFLEGQLNLYEAFERDVDITAELNKIKCPALVICGEDDILKPRKFSKKIAEQIPNSEYVVIPDSGHVTILEKPNVINSLTIGFIMKNNYSS</sequence>